<reference evidence="1" key="1">
    <citation type="submission" date="2019-11" db="EMBL/GenBank/DDBJ databases">
        <title>Nori genome reveals adaptations in red seaweeds to the harsh intertidal environment.</title>
        <authorList>
            <person name="Wang D."/>
            <person name="Mao Y."/>
        </authorList>
    </citation>
    <scope>NUCLEOTIDE SEQUENCE</scope>
    <source>
        <tissue evidence="1">Gametophyte</tissue>
    </source>
</reference>
<dbReference type="Proteomes" id="UP000798662">
    <property type="component" value="Chromosome 1"/>
</dbReference>
<evidence type="ECO:0000313" key="2">
    <source>
        <dbReference type="Proteomes" id="UP000798662"/>
    </source>
</evidence>
<evidence type="ECO:0000313" key="1">
    <source>
        <dbReference type="EMBL" id="KAK1861155.1"/>
    </source>
</evidence>
<gene>
    <name evidence="1" type="ORF">I4F81_003739</name>
</gene>
<proteinExistence type="predicted"/>
<dbReference type="EMBL" id="CM020618">
    <property type="protein sequence ID" value="KAK1861155.1"/>
    <property type="molecule type" value="Genomic_DNA"/>
</dbReference>
<name>A0ACC3BTS8_PYRYE</name>
<protein>
    <submittedName>
        <fullName evidence="1">Uncharacterized protein</fullName>
    </submittedName>
</protein>
<organism evidence="1 2">
    <name type="scientific">Pyropia yezoensis</name>
    <name type="common">Susabi-nori</name>
    <name type="synonym">Porphyra yezoensis</name>
    <dbReference type="NCBI Taxonomy" id="2788"/>
    <lineage>
        <taxon>Eukaryota</taxon>
        <taxon>Rhodophyta</taxon>
        <taxon>Bangiophyceae</taxon>
        <taxon>Bangiales</taxon>
        <taxon>Bangiaceae</taxon>
        <taxon>Pyropia</taxon>
    </lineage>
</organism>
<sequence>MRALRGAAVAAVAVATAAAACSLLLLLPTAAAGQRAAGTGVSCALAGLFSCVGAFWFVPTRGIAPDLANAMQRLVAEPSRWEAVAPALLRRVRVAVPAASMRGAPAARRPDGAREGLFQLTIEYLCVGVELFVLDQTLTGGLGPLALPNKTWVAADLFPRVDRHELVVAVDTAAAAAPRPLGCSTSHVDWQAIRTSFTGDPANFSAVPYAYGDTCEEAASLSRDTIESVCTLYTRSGAQGVAVDIPPAHALASEASTPLLLAAAINNQTAPPGTPAAGVRLRRWPLPRLVSARTAAGSAALAARGAVEAAAAEELPRIDEV</sequence>
<keyword evidence="2" id="KW-1185">Reference proteome</keyword>
<comment type="caution">
    <text evidence="1">The sequence shown here is derived from an EMBL/GenBank/DDBJ whole genome shotgun (WGS) entry which is preliminary data.</text>
</comment>
<accession>A0ACC3BTS8</accession>